<keyword evidence="1" id="KW-0812">Transmembrane</keyword>
<comment type="caution">
    <text evidence="2">The sequence shown here is derived from an EMBL/GenBank/DDBJ whole genome shotgun (WGS) entry which is preliminary data.</text>
</comment>
<sequence length="107" mass="10210">MPLPTKTLECDGRRCRKCGKCRDHGMRAGACKGSAVGALSVGALAGVSVFLVAILGPLSAAGFLVAMGGAALSTAGGAAVGAGAGAGFGSIGAQFCGVGVCKCRGKH</sequence>
<evidence type="ECO:0000313" key="2">
    <source>
        <dbReference type="EMBL" id="CAF1210560.1"/>
    </source>
</evidence>
<evidence type="ECO:0000313" key="5">
    <source>
        <dbReference type="Proteomes" id="UP000663870"/>
    </source>
</evidence>
<accession>A0A814XFT8</accession>
<feature type="transmembrane region" description="Helical" evidence="1">
    <location>
        <begin position="35"/>
        <end position="55"/>
    </location>
</feature>
<dbReference type="Proteomes" id="UP000663854">
    <property type="component" value="Unassembled WGS sequence"/>
</dbReference>
<keyword evidence="1" id="KW-1133">Transmembrane helix</keyword>
<dbReference type="EMBL" id="CAJNOL010002310">
    <property type="protein sequence ID" value="CAF1487252.1"/>
    <property type="molecule type" value="Genomic_DNA"/>
</dbReference>
<dbReference type="EMBL" id="CAJNOH010001376">
    <property type="protein sequence ID" value="CAF1210560.1"/>
    <property type="molecule type" value="Genomic_DNA"/>
</dbReference>
<evidence type="ECO:0000256" key="1">
    <source>
        <dbReference type="SAM" id="Phobius"/>
    </source>
</evidence>
<organism evidence="2 4">
    <name type="scientific">Rotaria sordida</name>
    <dbReference type="NCBI Taxonomy" id="392033"/>
    <lineage>
        <taxon>Eukaryota</taxon>
        <taxon>Metazoa</taxon>
        <taxon>Spiralia</taxon>
        <taxon>Gnathifera</taxon>
        <taxon>Rotifera</taxon>
        <taxon>Eurotatoria</taxon>
        <taxon>Bdelloidea</taxon>
        <taxon>Philodinida</taxon>
        <taxon>Philodinidae</taxon>
        <taxon>Rotaria</taxon>
    </lineage>
</organism>
<keyword evidence="1" id="KW-0472">Membrane</keyword>
<proteinExistence type="predicted"/>
<name>A0A814XFT8_9BILA</name>
<protein>
    <submittedName>
        <fullName evidence="2">Uncharacterized protein</fullName>
    </submittedName>
</protein>
<evidence type="ECO:0000313" key="3">
    <source>
        <dbReference type="EMBL" id="CAF1487252.1"/>
    </source>
</evidence>
<reference evidence="2" key="1">
    <citation type="submission" date="2021-02" db="EMBL/GenBank/DDBJ databases">
        <authorList>
            <person name="Nowell W R."/>
        </authorList>
    </citation>
    <scope>NUCLEOTIDE SEQUENCE</scope>
</reference>
<dbReference type="AlphaFoldDB" id="A0A814XFT8"/>
<gene>
    <name evidence="3" type="ORF">JXQ802_LOCUS39650</name>
    <name evidence="2" type="ORF">PYM288_LOCUS25355</name>
</gene>
<evidence type="ECO:0000313" key="4">
    <source>
        <dbReference type="Proteomes" id="UP000663854"/>
    </source>
</evidence>
<keyword evidence="5" id="KW-1185">Reference proteome</keyword>
<dbReference type="Proteomes" id="UP000663870">
    <property type="component" value="Unassembled WGS sequence"/>
</dbReference>